<dbReference type="PROSITE" id="PS51087">
    <property type="entry name" value="APAG"/>
    <property type="match status" value="1"/>
</dbReference>
<dbReference type="InterPro" id="IPR036767">
    <property type="entry name" value="ApaG_sf"/>
</dbReference>
<evidence type="ECO:0000313" key="2">
    <source>
        <dbReference type="EMBL" id="ARN85439.1"/>
    </source>
</evidence>
<reference evidence="2 3" key="1">
    <citation type="submission" date="2014-06" db="EMBL/GenBank/DDBJ databases">
        <title>The genome of the endonuclear symbiont Nucleicultrix amoebiphila.</title>
        <authorList>
            <person name="Schulz F."/>
            <person name="Horn M."/>
        </authorList>
    </citation>
    <scope>NUCLEOTIDE SEQUENCE [LARGE SCALE GENOMIC DNA]</scope>
    <source>
        <strain evidence="2 3">FS5</strain>
    </source>
</reference>
<name>A0A1W6N6P8_9PROT</name>
<dbReference type="KEGG" id="naf:GQ61_09230"/>
<accession>A0A1W6N6P8</accession>
<dbReference type="GO" id="GO:0070987">
    <property type="term" value="P:error-free translesion synthesis"/>
    <property type="evidence" value="ECO:0007669"/>
    <property type="project" value="TreeGrafter"/>
</dbReference>
<dbReference type="Pfam" id="PF04379">
    <property type="entry name" value="DUF525"/>
    <property type="match status" value="1"/>
</dbReference>
<dbReference type="Proteomes" id="UP000237351">
    <property type="component" value="Chromosome"/>
</dbReference>
<keyword evidence="3" id="KW-1185">Reference proteome</keyword>
<evidence type="ECO:0000259" key="1">
    <source>
        <dbReference type="PROSITE" id="PS51087"/>
    </source>
</evidence>
<protein>
    <submittedName>
        <fullName evidence="2">ApaG</fullName>
    </submittedName>
</protein>
<sequence length="133" mass="14983">MSDTFLTQSHSVIVTVKVQFVEEESLPNGPHYVWAYHINIQNQSVETLQLLRRFWRIVDATGYVEEVEGEGVVGEMPILAPGESYQYTSGVPLNTPSGIMGGYYEMETQDERTIKILIPTFVLNSPEESVTIN</sequence>
<dbReference type="AlphaFoldDB" id="A0A1W6N6P8"/>
<organism evidence="2 3">
    <name type="scientific">Candidatus Nucleicultrix amoebiphila FS5</name>
    <dbReference type="NCBI Taxonomy" id="1414854"/>
    <lineage>
        <taxon>Bacteria</taxon>
        <taxon>Pseudomonadati</taxon>
        <taxon>Pseudomonadota</taxon>
        <taxon>Alphaproteobacteria</taxon>
        <taxon>Holosporales</taxon>
        <taxon>Candidatus Nucleicultricaceae</taxon>
        <taxon>Candidatus Nucleicultrix</taxon>
    </lineage>
</organism>
<dbReference type="NCBIfam" id="NF003967">
    <property type="entry name" value="PRK05461.1"/>
    <property type="match status" value="1"/>
</dbReference>
<dbReference type="SUPFAM" id="SSF110069">
    <property type="entry name" value="ApaG-like"/>
    <property type="match status" value="1"/>
</dbReference>
<proteinExistence type="predicted"/>
<dbReference type="InterPro" id="IPR007474">
    <property type="entry name" value="ApaG_domain"/>
</dbReference>
<dbReference type="PANTHER" id="PTHR14289">
    <property type="entry name" value="F-BOX ONLY PROTEIN 3"/>
    <property type="match status" value="1"/>
</dbReference>
<dbReference type="PANTHER" id="PTHR14289:SF16">
    <property type="entry name" value="POLYMERASE DELTA-INTERACTING PROTEIN 2"/>
    <property type="match status" value="1"/>
</dbReference>
<dbReference type="STRING" id="1414854.GQ61_09230"/>
<dbReference type="OrthoDB" id="9795226at2"/>
<feature type="domain" description="ApaG" evidence="1">
    <location>
        <begin position="6"/>
        <end position="130"/>
    </location>
</feature>
<dbReference type="Gene3D" id="2.60.40.1470">
    <property type="entry name" value="ApaG domain"/>
    <property type="match status" value="1"/>
</dbReference>
<evidence type="ECO:0000313" key="3">
    <source>
        <dbReference type="Proteomes" id="UP000237351"/>
    </source>
</evidence>
<dbReference type="RefSeq" id="WP_085785009.1">
    <property type="nucleotide sequence ID" value="NZ_CP008743.1"/>
</dbReference>
<gene>
    <name evidence="2" type="ORF">GQ61_09230</name>
</gene>
<dbReference type="EMBL" id="CP008743">
    <property type="protein sequence ID" value="ARN85439.1"/>
    <property type="molecule type" value="Genomic_DNA"/>
</dbReference>